<accession>A0A6G1CJ52</accession>
<dbReference type="Pfam" id="PF01486">
    <property type="entry name" value="K-box"/>
    <property type="match status" value="1"/>
</dbReference>
<dbReference type="GO" id="GO:0046983">
    <property type="term" value="F:protein dimerization activity"/>
    <property type="evidence" value="ECO:0007669"/>
    <property type="project" value="InterPro"/>
</dbReference>
<dbReference type="InterPro" id="IPR036879">
    <property type="entry name" value="TF_MADSbox_sf"/>
</dbReference>
<evidence type="ECO:0000256" key="3">
    <source>
        <dbReference type="ARBA" id="ARBA00023125"/>
    </source>
</evidence>
<sequence>MARGKVQLRRIENPVHRQVTFCKRRAGLLKKARELSVLCDADIGIIIFSAHGKLYDLATTGTMEELIERYKSASGEQANGCGDQRMDPKQEAMVLKQEINLLQKGLRYIYGNRANEHITVEELNALERYLEIWMYNIRSAKEGMLKAANEILQEKIVEQNGLINVAAGGSGYGGQLHTILRQRGLDPELLRPFVTPGALDPFAALAFTSRSGISAFSRALPSSPPRCPISDAASALPFTVAALGSDADLLDGAFLSRLCRDAAAGRVSVLVPDVPTSAGLVEALGSGSGRRVLCPVPDVVSLREPPVVPGFLAGLEAAGWVAVRAPAYITSWAGRRCAEALVAAEAAPPDAVVFTSTADGQATVHRYSSAARGADSDTVPGANI</sequence>
<dbReference type="CDD" id="cd00265">
    <property type="entry name" value="MADS_MEF2_like"/>
    <property type="match status" value="1"/>
</dbReference>
<keyword evidence="4" id="KW-0804">Transcription</keyword>
<dbReference type="Gene3D" id="3.40.1810.10">
    <property type="entry name" value="Transcription factor, MADS-box"/>
    <property type="match status" value="1"/>
</dbReference>
<dbReference type="Proteomes" id="UP000479710">
    <property type="component" value="Unassembled WGS sequence"/>
</dbReference>
<dbReference type="OrthoDB" id="1933443at2759"/>
<dbReference type="GO" id="GO:0005634">
    <property type="term" value="C:nucleus"/>
    <property type="evidence" value="ECO:0007669"/>
    <property type="project" value="UniProtKB-SubCell"/>
</dbReference>
<dbReference type="GO" id="GO:0045944">
    <property type="term" value="P:positive regulation of transcription by RNA polymerase II"/>
    <property type="evidence" value="ECO:0007669"/>
    <property type="project" value="InterPro"/>
</dbReference>
<gene>
    <name evidence="7" type="ORF">E2562_027529</name>
</gene>
<keyword evidence="5" id="KW-0539">Nucleus</keyword>
<reference evidence="7 8" key="1">
    <citation type="submission" date="2019-11" db="EMBL/GenBank/DDBJ databases">
        <title>Whole genome sequence of Oryza granulata.</title>
        <authorList>
            <person name="Li W."/>
        </authorList>
    </citation>
    <scope>NUCLEOTIDE SEQUENCE [LARGE SCALE GENOMIC DNA]</scope>
    <source>
        <strain evidence="8">cv. Menghai</strain>
        <tissue evidence="7">Leaf</tissue>
    </source>
</reference>
<protein>
    <recommendedName>
        <fullName evidence="6">MADS-box domain-containing protein</fullName>
    </recommendedName>
</protein>
<dbReference type="Pfam" id="PF00319">
    <property type="entry name" value="SRF-TF"/>
    <property type="match status" value="1"/>
</dbReference>
<name>A0A6G1CJ52_9ORYZ</name>
<proteinExistence type="predicted"/>
<evidence type="ECO:0000259" key="6">
    <source>
        <dbReference type="PROSITE" id="PS50066"/>
    </source>
</evidence>
<dbReference type="PROSITE" id="PS00350">
    <property type="entry name" value="MADS_BOX_1"/>
    <property type="match status" value="1"/>
</dbReference>
<evidence type="ECO:0000313" key="7">
    <source>
        <dbReference type="EMBL" id="KAF0900160.1"/>
    </source>
</evidence>
<dbReference type="PANTHER" id="PTHR38020:SF1">
    <property type="entry name" value="UROPORPHYRINOGEN-III SYNTHASE"/>
    <property type="match status" value="1"/>
</dbReference>
<keyword evidence="8" id="KW-1185">Reference proteome</keyword>
<dbReference type="SUPFAM" id="SSF69618">
    <property type="entry name" value="HemD-like"/>
    <property type="match status" value="1"/>
</dbReference>
<dbReference type="InterPro" id="IPR002487">
    <property type="entry name" value="TF_Kbox"/>
</dbReference>
<organism evidence="7 8">
    <name type="scientific">Oryza meyeriana var. granulata</name>
    <dbReference type="NCBI Taxonomy" id="110450"/>
    <lineage>
        <taxon>Eukaryota</taxon>
        <taxon>Viridiplantae</taxon>
        <taxon>Streptophyta</taxon>
        <taxon>Embryophyta</taxon>
        <taxon>Tracheophyta</taxon>
        <taxon>Spermatophyta</taxon>
        <taxon>Magnoliopsida</taxon>
        <taxon>Liliopsida</taxon>
        <taxon>Poales</taxon>
        <taxon>Poaceae</taxon>
        <taxon>BOP clade</taxon>
        <taxon>Oryzoideae</taxon>
        <taxon>Oryzeae</taxon>
        <taxon>Oryzinae</taxon>
        <taxon>Oryza</taxon>
        <taxon>Oryza meyeriana</taxon>
    </lineage>
</organism>
<dbReference type="SUPFAM" id="SSF55455">
    <property type="entry name" value="SRF-like"/>
    <property type="match status" value="1"/>
</dbReference>
<evidence type="ECO:0000256" key="4">
    <source>
        <dbReference type="ARBA" id="ARBA00023163"/>
    </source>
</evidence>
<evidence type="ECO:0000256" key="5">
    <source>
        <dbReference type="ARBA" id="ARBA00023242"/>
    </source>
</evidence>
<dbReference type="GO" id="GO:0003700">
    <property type="term" value="F:DNA-binding transcription factor activity"/>
    <property type="evidence" value="ECO:0007669"/>
    <property type="project" value="InterPro"/>
</dbReference>
<dbReference type="UniPathway" id="UPA00251">
    <property type="reaction ID" value="UER00320"/>
</dbReference>
<feature type="domain" description="MADS-box" evidence="6">
    <location>
        <begin position="1"/>
        <end position="61"/>
    </location>
</feature>
<dbReference type="InterPro" id="IPR002100">
    <property type="entry name" value="TF_MADSbox"/>
</dbReference>
<comment type="caution">
    <text evidence="7">The sequence shown here is derived from an EMBL/GenBank/DDBJ whole genome shotgun (WGS) entry which is preliminary data.</text>
</comment>
<dbReference type="GO" id="GO:0006782">
    <property type="term" value="P:protoporphyrinogen IX biosynthetic process"/>
    <property type="evidence" value="ECO:0007669"/>
    <property type="project" value="UniProtKB-UniPathway"/>
</dbReference>
<dbReference type="InterPro" id="IPR033896">
    <property type="entry name" value="MEF2-like_N"/>
</dbReference>
<dbReference type="GO" id="GO:0000977">
    <property type="term" value="F:RNA polymerase II transcription regulatory region sequence-specific DNA binding"/>
    <property type="evidence" value="ECO:0007669"/>
    <property type="project" value="InterPro"/>
</dbReference>
<evidence type="ECO:0000313" key="8">
    <source>
        <dbReference type="Proteomes" id="UP000479710"/>
    </source>
</evidence>
<comment type="subcellular location">
    <subcellularLocation>
        <location evidence="1">Nucleus</location>
    </subcellularLocation>
</comment>
<dbReference type="PRINTS" id="PR00404">
    <property type="entry name" value="MADSDOMAIN"/>
</dbReference>
<dbReference type="PANTHER" id="PTHR38020">
    <property type="entry name" value="UROPORPHYRINOGEN-III SYNTHASE"/>
    <property type="match status" value="1"/>
</dbReference>
<evidence type="ECO:0000256" key="2">
    <source>
        <dbReference type="ARBA" id="ARBA00023015"/>
    </source>
</evidence>
<keyword evidence="3" id="KW-0238">DNA-binding</keyword>
<dbReference type="AlphaFoldDB" id="A0A6G1CJ52"/>
<dbReference type="EMBL" id="SPHZ02000009">
    <property type="protein sequence ID" value="KAF0900160.1"/>
    <property type="molecule type" value="Genomic_DNA"/>
</dbReference>
<keyword evidence="2" id="KW-0805">Transcription regulation</keyword>
<dbReference type="PROSITE" id="PS50066">
    <property type="entry name" value="MADS_BOX_2"/>
    <property type="match status" value="1"/>
</dbReference>
<dbReference type="GO" id="GO:0004852">
    <property type="term" value="F:uroporphyrinogen-III synthase activity"/>
    <property type="evidence" value="ECO:0007669"/>
    <property type="project" value="InterPro"/>
</dbReference>
<dbReference type="SMART" id="SM00432">
    <property type="entry name" value="MADS"/>
    <property type="match status" value="1"/>
</dbReference>
<dbReference type="InterPro" id="IPR036108">
    <property type="entry name" value="4pyrrol_syn_uPrphyn_synt_sf"/>
</dbReference>
<evidence type="ECO:0000256" key="1">
    <source>
        <dbReference type="ARBA" id="ARBA00004123"/>
    </source>
</evidence>